<comment type="caution">
    <text evidence="1">The sequence shown here is derived from an EMBL/GenBank/DDBJ whole genome shotgun (WGS) entry which is preliminary data.</text>
</comment>
<dbReference type="Proteomes" id="UP000565715">
    <property type="component" value="Unassembled WGS sequence"/>
</dbReference>
<protein>
    <submittedName>
        <fullName evidence="1">Uncharacterized protein</fullName>
    </submittedName>
</protein>
<proteinExistence type="predicted"/>
<keyword evidence="2" id="KW-1185">Reference proteome</keyword>
<evidence type="ECO:0000313" key="1">
    <source>
        <dbReference type="EMBL" id="NKY35027.1"/>
    </source>
</evidence>
<sequence length="52" mass="5524">MRHTTDPAPVLMMGESWGRTVGATIMSRGAGFAYSAMTALPHSSTGWTPARD</sequence>
<dbReference type="AlphaFoldDB" id="A0A846XHQ8"/>
<dbReference type="RefSeq" id="WP_157112837.1">
    <property type="nucleotide sequence ID" value="NZ_JAAXOO010000004.1"/>
</dbReference>
<name>A0A846XHQ8_9NOCA</name>
<organism evidence="1 2">
    <name type="scientific">Nocardia speluncae</name>
    <dbReference type="NCBI Taxonomy" id="419477"/>
    <lineage>
        <taxon>Bacteria</taxon>
        <taxon>Bacillati</taxon>
        <taxon>Actinomycetota</taxon>
        <taxon>Actinomycetes</taxon>
        <taxon>Mycobacteriales</taxon>
        <taxon>Nocardiaceae</taxon>
        <taxon>Nocardia</taxon>
    </lineage>
</organism>
<dbReference type="EMBL" id="JAAXOO010000004">
    <property type="protein sequence ID" value="NKY35027.1"/>
    <property type="molecule type" value="Genomic_DNA"/>
</dbReference>
<evidence type="ECO:0000313" key="2">
    <source>
        <dbReference type="Proteomes" id="UP000565715"/>
    </source>
</evidence>
<accession>A0A846XHQ8</accession>
<reference evidence="1 2" key="1">
    <citation type="submission" date="2020-04" db="EMBL/GenBank/DDBJ databases">
        <title>MicrobeNet Type strains.</title>
        <authorList>
            <person name="Nicholson A.C."/>
        </authorList>
    </citation>
    <scope>NUCLEOTIDE SEQUENCE [LARGE SCALE GENOMIC DNA]</scope>
    <source>
        <strain evidence="1 2">DSM 45078</strain>
    </source>
</reference>
<gene>
    <name evidence="1" type="ORF">HGA13_18395</name>
</gene>